<evidence type="ECO:0000313" key="2">
    <source>
        <dbReference type="Proteomes" id="UP001384579"/>
    </source>
</evidence>
<proteinExistence type="predicted"/>
<gene>
    <name evidence="1" type="ORF">WMG39_17190</name>
</gene>
<organism evidence="1 2">
    <name type="scientific">Microcoleus anatoxicus PTRS2</name>
    <dbReference type="NCBI Taxonomy" id="2705321"/>
    <lineage>
        <taxon>Bacteria</taxon>
        <taxon>Bacillati</taxon>
        <taxon>Cyanobacteriota</taxon>
        <taxon>Cyanophyceae</taxon>
        <taxon>Oscillatoriophycideae</taxon>
        <taxon>Oscillatoriales</taxon>
        <taxon>Microcoleaceae</taxon>
        <taxon>Microcoleus</taxon>
        <taxon>Microcoleus anatoxicus</taxon>
    </lineage>
</organism>
<accession>A0ABU8YQU2</accession>
<dbReference type="Proteomes" id="UP001384579">
    <property type="component" value="Unassembled WGS sequence"/>
</dbReference>
<comment type="caution">
    <text evidence="1">The sequence shown here is derived from an EMBL/GenBank/DDBJ whole genome shotgun (WGS) entry which is preliminary data.</text>
</comment>
<protein>
    <recommendedName>
        <fullName evidence="3">Transposase</fullName>
    </recommendedName>
</protein>
<dbReference type="RefSeq" id="WP_340522649.1">
    <property type="nucleotide sequence ID" value="NZ_JBBLXS010000231.1"/>
</dbReference>
<keyword evidence="2" id="KW-1185">Reference proteome</keyword>
<reference evidence="1 2" key="1">
    <citation type="journal article" date="2020" name="Harmful Algae">
        <title>Molecular and morphological characterization of a novel dihydroanatoxin-a producing Microcoleus species (cyanobacteria) from the Russian River, California, USA.</title>
        <authorList>
            <person name="Conklin K.Y."/>
            <person name="Stancheva R."/>
            <person name="Otten T.G."/>
            <person name="Fadness R."/>
            <person name="Boyer G.L."/>
            <person name="Read B."/>
            <person name="Zhang X."/>
            <person name="Sheath R.G."/>
        </authorList>
    </citation>
    <scope>NUCLEOTIDE SEQUENCE [LARGE SCALE GENOMIC DNA]</scope>
    <source>
        <strain evidence="1 2">PTRS2</strain>
    </source>
</reference>
<sequence>MQNYTFLPLLGVLSAKVDRVFASLVELLEIATANYIFSAQTQQKGDRSPERGSGRREFHLLQAF</sequence>
<evidence type="ECO:0008006" key="3">
    <source>
        <dbReference type="Google" id="ProtNLM"/>
    </source>
</evidence>
<name>A0ABU8YQU2_9CYAN</name>
<evidence type="ECO:0000313" key="1">
    <source>
        <dbReference type="EMBL" id="MEK0186571.1"/>
    </source>
</evidence>
<dbReference type="EMBL" id="JBBLXS010000231">
    <property type="protein sequence ID" value="MEK0186571.1"/>
    <property type="molecule type" value="Genomic_DNA"/>
</dbReference>